<dbReference type="NCBIfam" id="TIGR00697">
    <property type="entry name" value="queuosine precursor transporter"/>
    <property type="match status" value="1"/>
</dbReference>
<dbReference type="KEGG" id="nmf:NMS_0643"/>
<reference evidence="2 3" key="1">
    <citation type="journal article" date="2014" name="Proc. Natl. Acad. Sci. U.S.A.">
        <title>Functional characterization of flavobacteria rhodopsins reveals a unique class of light-driven chloride pump in bacteria.</title>
        <authorList>
            <person name="Yoshizawa S."/>
            <person name="Kumagai Y."/>
            <person name="Kim H."/>
            <person name="Ogura Y."/>
            <person name="Hayashi T."/>
            <person name="Iwasaki W."/>
            <person name="DeLong E.F."/>
            <person name="Kogure K."/>
        </authorList>
    </citation>
    <scope>NUCLEOTIDE SEQUENCE [LARGE SCALE GENOMIC DNA]</scope>
    <source>
        <strain evidence="2 3">S1-08</strain>
    </source>
</reference>
<evidence type="ECO:0000313" key="2">
    <source>
        <dbReference type="EMBL" id="BAO54652.1"/>
    </source>
</evidence>
<organism evidence="2 3">
    <name type="scientific">Nonlabens marinus S1-08</name>
    <dbReference type="NCBI Taxonomy" id="1454201"/>
    <lineage>
        <taxon>Bacteria</taxon>
        <taxon>Pseudomonadati</taxon>
        <taxon>Bacteroidota</taxon>
        <taxon>Flavobacteriia</taxon>
        <taxon>Flavobacteriales</taxon>
        <taxon>Flavobacteriaceae</taxon>
        <taxon>Nonlabens</taxon>
    </lineage>
</organism>
<comment type="similarity">
    <text evidence="1">Belongs to the vitamin uptake transporter (VUT/ECF) (TC 2.A.88) family. Q precursor transporter subfamily.</text>
</comment>
<feature type="transmembrane region" description="Helical" evidence="1">
    <location>
        <begin position="28"/>
        <end position="46"/>
    </location>
</feature>
<dbReference type="GO" id="GO:0005886">
    <property type="term" value="C:plasma membrane"/>
    <property type="evidence" value="ECO:0007669"/>
    <property type="project" value="UniProtKB-SubCell"/>
</dbReference>
<feature type="transmembrane region" description="Helical" evidence="1">
    <location>
        <begin position="66"/>
        <end position="88"/>
    </location>
</feature>
<keyword evidence="1" id="KW-0813">Transport</keyword>
<evidence type="ECO:0000313" key="3">
    <source>
        <dbReference type="Proteomes" id="UP000031760"/>
    </source>
</evidence>
<keyword evidence="1" id="KW-1003">Cell membrane</keyword>
<dbReference type="EMBL" id="AP014548">
    <property type="protein sequence ID" value="BAO54652.1"/>
    <property type="molecule type" value="Genomic_DNA"/>
</dbReference>
<keyword evidence="1" id="KW-0472">Membrane</keyword>
<gene>
    <name evidence="2" type="ORF">NMS_0643</name>
</gene>
<dbReference type="STRING" id="1454201.NMS_0643"/>
<name>W8VWC5_9FLAO</name>
<keyword evidence="1" id="KW-0812">Transmembrane</keyword>
<keyword evidence="3" id="KW-1185">Reference proteome</keyword>
<comment type="function">
    <text evidence="1">Involved in the import of queuosine (Q) precursors, required for Q precursor salvage.</text>
</comment>
<feature type="transmembrane region" description="Helical" evidence="1">
    <location>
        <begin position="137"/>
        <end position="166"/>
    </location>
</feature>
<dbReference type="PANTHER" id="PTHR34300:SF2">
    <property type="entry name" value="QUEUOSINE PRECURSOR TRANSPORTER-RELATED"/>
    <property type="match status" value="1"/>
</dbReference>
<feature type="transmembrane region" description="Helical" evidence="1">
    <location>
        <begin position="109"/>
        <end position="131"/>
    </location>
</feature>
<evidence type="ECO:0000256" key="1">
    <source>
        <dbReference type="HAMAP-Rule" id="MF_02088"/>
    </source>
</evidence>
<dbReference type="InterPro" id="IPR003744">
    <property type="entry name" value="YhhQ"/>
</dbReference>
<dbReference type="PANTHER" id="PTHR34300">
    <property type="entry name" value="QUEUOSINE PRECURSOR TRANSPORTER-RELATED"/>
    <property type="match status" value="1"/>
</dbReference>
<proteinExistence type="inferred from homology"/>
<dbReference type="HOGENOM" id="CLU_075503_0_0_10"/>
<dbReference type="GO" id="GO:0022857">
    <property type="term" value="F:transmembrane transporter activity"/>
    <property type="evidence" value="ECO:0007669"/>
    <property type="project" value="UniProtKB-UniRule"/>
</dbReference>
<keyword evidence="1" id="KW-1133">Transmembrane helix</keyword>
<dbReference type="AlphaFoldDB" id="W8VWC5"/>
<dbReference type="Proteomes" id="UP000031760">
    <property type="component" value="Chromosome"/>
</dbReference>
<dbReference type="Pfam" id="PF02592">
    <property type="entry name" value="Vut_1"/>
    <property type="match status" value="1"/>
</dbReference>
<sequence length="181" mass="20491">MGLLPYPITFLITDLVSEIYGRRKANDLVLAGIFASIFSLGIIYLADIVPAIPESAIQNDVFNSVFGATTLAVISSMMAYLFAQFVDIQIYHFWKRVTKGKMLWLRNNLSTFFSQFVDTMSVLLLLCYAGILPWDKFWPLLGAGFLFKVLVALLDTPSLYAGVYIFKRLFHLEQGQEIQID</sequence>
<dbReference type="HAMAP" id="MF_02088">
    <property type="entry name" value="Q_prec_transport"/>
    <property type="match status" value="1"/>
</dbReference>
<comment type="subcellular location">
    <subcellularLocation>
        <location evidence="1">Cell membrane</location>
        <topology evidence="1">Multi-pass membrane protein</topology>
    </subcellularLocation>
</comment>
<accession>W8VWC5</accession>
<protein>
    <recommendedName>
        <fullName evidence="1">Probable queuosine precursor transporter</fullName>
        <shortName evidence="1">Q precursor transporter</shortName>
    </recommendedName>
</protein>